<dbReference type="AlphaFoldDB" id="A0A0W0SF77"/>
<dbReference type="EMBL" id="LNXV01000025">
    <property type="protein sequence ID" value="KTC81764.1"/>
    <property type="molecule type" value="Genomic_DNA"/>
</dbReference>
<dbReference type="Proteomes" id="UP000054742">
    <property type="component" value="Unassembled WGS sequence"/>
</dbReference>
<keyword evidence="2" id="KW-1185">Reference proteome</keyword>
<name>A0A0W0SF77_9GAMM</name>
<gene>
    <name evidence="1" type="ORF">Lbru_1754</name>
</gene>
<evidence type="ECO:0000313" key="1">
    <source>
        <dbReference type="EMBL" id="KTC81764.1"/>
    </source>
</evidence>
<comment type="caution">
    <text evidence="1">The sequence shown here is derived from an EMBL/GenBank/DDBJ whole genome shotgun (WGS) entry which is preliminary data.</text>
</comment>
<accession>A0A0W0SF77</accession>
<protein>
    <submittedName>
        <fullName evidence="1">Uncharacterized protein</fullName>
    </submittedName>
</protein>
<dbReference type="OrthoDB" id="5650916at2"/>
<sequence length="445" mass="50171">MQQKREINDTMHLFTKVDALVDPVLQTIPENPKFSLNSGKQFRLFDEDTLAGMRASARDCRSLIVVIDTSGPTGIGYILTALPEDGEQAVIAGDKLLKAWHAKFPMAKYLDTEEEQDRQLELYFHERKLATIDRLFDQWVRGALPEEVRQIPVIEKQLHECQDDLTNLPEAEDDENIQAEIMQLQEQLDAAKVIRDTLSLAEIKAKALIHAQVSVAIAVAEKNKWSELLNFDQDDPEHILNDEQFTALVSQAVDALAARNYAHLGKDELGPLGMHLAARRELQNEKRSNAEGSLRTLPTMEGETHQLSLSEVRDPINRTLFIDTITSSCGKKFRDIIVGACLSANQPLPTVIKEFIDQKMEADNAYPTKAKKTYYQFRRNRLKLPPEQMEVLADFGLHCYPLSIDTARVSANLGRFGLLKRSRSLDHLADIESKKSAKFSDPGTP</sequence>
<dbReference type="PATRIC" id="fig|29422.6.peg.1868"/>
<evidence type="ECO:0000313" key="2">
    <source>
        <dbReference type="Proteomes" id="UP000054742"/>
    </source>
</evidence>
<reference evidence="1 2" key="1">
    <citation type="submission" date="2015-11" db="EMBL/GenBank/DDBJ databases">
        <title>Genomic analysis of 38 Legionella species identifies large and diverse effector repertoires.</title>
        <authorList>
            <person name="Burstein D."/>
            <person name="Amaro F."/>
            <person name="Zusman T."/>
            <person name="Lifshitz Z."/>
            <person name="Cohen O."/>
            <person name="Gilbert J.A."/>
            <person name="Pupko T."/>
            <person name="Shuman H.A."/>
            <person name="Segal G."/>
        </authorList>
    </citation>
    <scope>NUCLEOTIDE SEQUENCE [LARGE SCALE GENOMIC DNA]</scope>
    <source>
        <strain evidence="1 2">ATCC 43878</strain>
    </source>
</reference>
<proteinExistence type="predicted"/>
<organism evidence="1 2">
    <name type="scientific">Legionella brunensis</name>
    <dbReference type="NCBI Taxonomy" id="29422"/>
    <lineage>
        <taxon>Bacteria</taxon>
        <taxon>Pseudomonadati</taxon>
        <taxon>Pseudomonadota</taxon>
        <taxon>Gammaproteobacteria</taxon>
        <taxon>Legionellales</taxon>
        <taxon>Legionellaceae</taxon>
        <taxon>Legionella</taxon>
    </lineage>
</organism>
<dbReference type="RefSeq" id="WP_058441814.1">
    <property type="nucleotide sequence ID" value="NZ_CAAAHU010000031.1"/>
</dbReference>